<gene>
    <name evidence="3" type="ORF">ACFPKY_11550</name>
</gene>
<dbReference type="CDD" id="cd00688">
    <property type="entry name" value="ISOPREN_C2_like"/>
    <property type="match status" value="1"/>
</dbReference>
<comment type="caution">
    <text evidence="3">The sequence shown here is derived from an EMBL/GenBank/DDBJ whole genome shotgun (WGS) entry which is preliminary data.</text>
</comment>
<proteinExistence type="predicted"/>
<reference evidence="4" key="1">
    <citation type="journal article" date="2019" name="Int. J. Syst. Evol. Microbiol.">
        <title>The Global Catalogue of Microorganisms (GCM) 10K type strain sequencing project: providing services to taxonomists for standard genome sequencing and annotation.</title>
        <authorList>
            <consortium name="The Broad Institute Genomics Platform"/>
            <consortium name="The Broad Institute Genome Sequencing Center for Infectious Disease"/>
            <person name="Wu L."/>
            <person name="Ma J."/>
        </authorList>
    </citation>
    <scope>NUCLEOTIDE SEQUENCE [LARGE SCALE GENOMIC DNA]</scope>
    <source>
        <strain evidence="4">KACC 13778</strain>
    </source>
</reference>
<dbReference type="EMBL" id="JBHSMD010000004">
    <property type="protein sequence ID" value="MFC5493739.1"/>
    <property type="molecule type" value="Genomic_DNA"/>
</dbReference>
<evidence type="ECO:0000313" key="3">
    <source>
        <dbReference type="EMBL" id="MFC5493739.1"/>
    </source>
</evidence>
<dbReference type="SUPFAM" id="SSF48239">
    <property type="entry name" value="Terpenoid cyclases/Protein prenyltransferases"/>
    <property type="match status" value="1"/>
</dbReference>
<feature type="compositionally biased region" description="Polar residues" evidence="1">
    <location>
        <begin position="529"/>
        <end position="548"/>
    </location>
</feature>
<feature type="chain" id="PRO_5046289021" evidence="2">
    <location>
        <begin position="32"/>
        <end position="548"/>
    </location>
</feature>
<dbReference type="Gene3D" id="1.50.10.20">
    <property type="match status" value="2"/>
</dbReference>
<evidence type="ECO:0000256" key="2">
    <source>
        <dbReference type="SAM" id="SignalP"/>
    </source>
</evidence>
<keyword evidence="4" id="KW-1185">Reference proteome</keyword>
<keyword evidence="2" id="KW-0732">Signal</keyword>
<evidence type="ECO:0000313" key="4">
    <source>
        <dbReference type="Proteomes" id="UP001595956"/>
    </source>
</evidence>
<protein>
    <submittedName>
        <fullName evidence="3">Prenyltransferase/squalene oxidase repeat-containing protein</fullName>
    </submittedName>
</protein>
<accession>A0ABW0MZG7</accession>
<dbReference type="RefSeq" id="WP_345178037.1">
    <property type="nucleotide sequence ID" value="NZ_BAABFQ010000007.1"/>
</dbReference>
<organism evidence="3 4">
    <name type="scientific">Nocardioides caricicola</name>
    <dbReference type="NCBI Taxonomy" id="634770"/>
    <lineage>
        <taxon>Bacteria</taxon>
        <taxon>Bacillati</taxon>
        <taxon>Actinomycetota</taxon>
        <taxon>Actinomycetes</taxon>
        <taxon>Propionibacteriales</taxon>
        <taxon>Nocardioidaceae</taxon>
        <taxon>Nocardioides</taxon>
    </lineage>
</organism>
<dbReference type="Proteomes" id="UP001595956">
    <property type="component" value="Unassembled WGS sequence"/>
</dbReference>
<evidence type="ECO:0000256" key="1">
    <source>
        <dbReference type="SAM" id="MobiDB-lite"/>
    </source>
</evidence>
<sequence length="548" mass="55260">MRSIARRSAALVTVPALALAGVLVSSAPASAADPAPATAAATWLSSQLTDGLVLSPYVDENGVPYPDYGLSIDAAIAFDAVGAPSSVVDGISDAVAAQLDSYVAPGFGTNVSVGSAAKSAVLAQLTDADPTSFGGRDLIADIEGNIAEDGALAGRIQDDIDTEDPFAKDYANVFGQAFAAQALDAVGSASTDAVTDFLLEQQCADGYFRQFFAEPTEDDQSCDGADGQPNVDVTALAVVALQSQLDDADVAPHVERAVDWLVGQQKKNGGFGSDSDIPAANGNSTGAAAYALLISGEDAAAAKAASWLRAHQATNVANCVYYASADLGAVLYGDAARTAAQSGPMDAELRYQSVRSTTQALPGLLAAQAGPGTPNVLSAPGYVKAGGTTQVGVNDAAPGEALCAMLGEQSVLGWANASGDAGLTLRLPKKAGTSTVEVANAGGVVGDAELTSLGAAKLPISVKAKRIDAGQKQVVTVKGLAPGETVQVAIAWPSKRGSASGEAQISQANRKGVSKATFKVPNKPGTAKVTAQGQFKNRKGATSFTVTR</sequence>
<feature type="signal peptide" evidence="2">
    <location>
        <begin position="1"/>
        <end position="31"/>
    </location>
</feature>
<dbReference type="InterPro" id="IPR008930">
    <property type="entry name" value="Terpenoid_cyclase/PrenylTrfase"/>
</dbReference>
<feature type="region of interest" description="Disordered" evidence="1">
    <location>
        <begin position="499"/>
        <end position="548"/>
    </location>
</feature>
<name>A0ABW0MZG7_9ACTN</name>